<dbReference type="InterPro" id="IPR043429">
    <property type="entry name" value="ArtM/GltK/GlnP/TcyL/YhdX-like"/>
</dbReference>
<dbReference type="PROSITE" id="PS50928">
    <property type="entry name" value="ABC_TM1"/>
    <property type="match status" value="1"/>
</dbReference>
<feature type="transmembrane region" description="Helical" evidence="8">
    <location>
        <begin position="20"/>
        <end position="44"/>
    </location>
</feature>
<feature type="transmembrane region" description="Helical" evidence="8">
    <location>
        <begin position="85"/>
        <end position="105"/>
    </location>
</feature>
<evidence type="ECO:0000256" key="5">
    <source>
        <dbReference type="ARBA" id="ARBA00022692"/>
    </source>
</evidence>
<dbReference type="GO" id="GO:0043190">
    <property type="term" value="C:ATP-binding cassette (ABC) transporter complex"/>
    <property type="evidence" value="ECO:0007669"/>
    <property type="project" value="InterPro"/>
</dbReference>
<gene>
    <name evidence="9" type="ORF">GOZ90_01955</name>
</gene>
<comment type="subcellular location">
    <subcellularLocation>
        <location evidence="1">Cell inner membrane</location>
        <topology evidence="1">Multi-pass membrane protein</topology>
    </subcellularLocation>
    <subcellularLocation>
        <location evidence="8">Cell membrane</location>
        <topology evidence="8">Multi-pass membrane protein</topology>
    </subcellularLocation>
</comment>
<sequence length="219" mass="24217">MIEFTLWDMARNLLLAARWTLVLSLVSFLCGGALGLVLLMLRIAKQRMPRIFARGFIEFFQGTPLLMQLFIAFFGLGLFGIDVPAWLAAGVALTCWTSAFLTEIWRGCVEAVPKGQWEAGTSLALTYRQQMRLIILPQAMRIAIAPTAGFSVQVVKGTALTSIIGFVELSKAGTIVTNATFQPFTVYGLVALFYFAICYPLSRYSKYLERRFGAAPVGH</sequence>
<evidence type="ECO:0000256" key="1">
    <source>
        <dbReference type="ARBA" id="ARBA00004429"/>
    </source>
</evidence>
<dbReference type="NCBIfam" id="TIGR01726">
    <property type="entry name" value="HEQRo_perm_3TM"/>
    <property type="match status" value="1"/>
</dbReference>
<evidence type="ECO:0000313" key="9">
    <source>
        <dbReference type="EMBL" id="MUZ71429.1"/>
    </source>
</evidence>
<dbReference type="SUPFAM" id="SSF161098">
    <property type="entry name" value="MetI-like"/>
    <property type="match status" value="1"/>
</dbReference>
<evidence type="ECO:0000256" key="7">
    <source>
        <dbReference type="ARBA" id="ARBA00023136"/>
    </source>
</evidence>
<proteinExistence type="inferred from homology"/>
<dbReference type="PANTHER" id="PTHR30614:SF34">
    <property type="entry name" value="BLR6398 PROTEIN"/>
    <property type="match status" value="1"/>
</dbReference>
<keyword evidence="3 8" id="KW-0813">Transport</keyword>
<evidence type="ECO:0000256" key="3">
    <source>
        <dbReference type="ARBA" id="ARBA00022448"/>
    </source>
</evidence>
<dbReference type="RefSeq" id="WP_070149488.1">
    <property type="nucleotide sequence ID" value="NZ_JABAEH010000008.1"/>
</dbReference>
<feature type="transmembrane region" description="Helical" evidence="8">
    <location>
        <begin position="56"/>
        <end position="79"/>
    </location>
</feature>
<name>A0A1S2E069_AGRVI</name>
<dbReference type="Proteomes" id="UP000477951">
    <property type="component" value="Unassembled WGS sequence"/>
</dbReference>
<dbReference type="Gene3D" id="1.10.3720.10">
    <property type="entry name" value="MetI-like"/>
    <property type="match status" value="1"/>
</dbReference>
<dbReference type="PANTHER" id="PTHR30614">
    <property type="entry name" value="MEMBRANE COMPONENT OF AMINO ACID ABC TRANSPORTER"/>
    <property type="match status" value="1"/>
</dbReference>
<organism evidence="9 10">
    <name type="scientific">Agrobacterium vitis</name>
    <name type="common">Rhizobium vitis</name>
    <dbReference type="NCBI Taxonomy" id="373"/>
    <lineage>
        <taxon>Bacteria</taxon>
        <taxon>Pseudomonadati</taxon>
        <taxon>Pseudomonadota</taxon>
        <taxon>Alphaproteobacteria</taxon>
        <taxon>Hyphomicrobiales</taxon>
        <taxon>Rhizobiaceae</taxon>
        <taxon>Rhizobium/Agrobacterium group</taxon>
        <taxon>Agrobacterium</taxon>
    </lineage>
</organism>
<reference evidence="9 10" key="1">
    <citation type="submission" date="2019-12" db="EMBL/GenBank/DDBJ databases">
        <title>Whole-genome sequencing of Allorhizobium vitis.</title>
        <authorList>
            <person name="Gan H.M."/>
            <person name="Szegedi E."/>
            <person name="Burr T."/>
            <person name="Savka M.A."/>
        </authorList>
    </citation>
    <scope>NUCLEOTIDE SEQUENCE [LARGE SCALE GENOMIC DNA]</scope>
    <source>
        <strain evidence="9 10">CG516</strain>
    </source>
</reference>
<dbReference type="Pfam" id="PF00528">
    <property type="entry name" value="BPD_transp_1"/>
    <property type="match status" value="1"/>
</dbReference>
<evidence type="ECO:0000256" key="8">
    <source>
        <dbReference type="RuleBase" id="RU363032"/>
    </source>
</evidence>
<evidence type="ECO:0000256" key="6">
    <source>
        <dbReference type="ARBA" id="ARBA00022989"/>
    </source>
</evidence>
<feature type="transmembrane region" description="Helical" evidence="8">
    <location>
        <begin position="184"/>
        <end position="202"/>
    </location>
</feature>
<keyword evidence="5 8" id="KW-0812">Transmembrane</keyword>
<keyword evidence="4" id="KW-1003">Cell membrane</keyword>
<dbReference type="CDD" id="cd06261">
    <property type="entry name" value="TM_PBP2"/>
    <property type="match status" value="1"/>
</dbReference>
<dbReference type="AlphaFoldDB" id="A0A1S2E069"/>
<accession>A0A1S2E069</accession>
<comment type="caution">
    <text evidence="9">The sequence shown here is derived from an EMBL/GenBank/DDBJ whole genome shotgun (WGS) entry which is preliminary data.</text>
</comment>
<protein>
    <submittedName>
        <fullName evidence="9">ABC transporter permease subunit</fullName>
    </submittedName>
</protein>
<dbReference type="InterPro" id="IPR000515">
    <property type="entry name" value="MetI-like"/>
</dbReference>
<comment type="similarity">
    <text evidence="2">Belongs to the binding-protein-dependent transport system permease family. HisMQ subfamily.</text>
</comment>
<evidence type="ECO:0000313" key="10">
    <source>
        <dbReference type="Proteomes" id="UP000477951"/>
    </source>
</evidence>
<dbReference type="EMBL" id="WPHR01000001">
    <property type="protein sequence ID" value="MUZ71429.1"/>
    <property type="molecule type" value="Genomic_DNA"/>
</dbReference>
<keyword evidence="7 8" id="KW-0472">Membrane</keyword>
<evidence type="ECO:0000256" key="4">
    <source>
        <dbReference type="ARBA" id="ARBA00022475"/>
    </source>
</evidence>
<dbReference type="InterPro" id="IPR035906">
    <property type="entry name" value="MetI-like_sf"/>
</dbReference>
<dbReference type="GO" id="GO:0006865">
    <property type="term" value="P:amino acid transport"/>
    <property type="evidence" value="ECO:0007669"/>
    <property type="project" value="TreeGrafter"/>
</dbReference>
<feature type="transmembrane region" description="Helical" evidence="8">
    <location>
        <begin position="142"/>
        <end position="164"/>
    </location>
</feature>
<dbReference type="GO" id="GO:0022857">
    <property type="term" value="F:transmembrane transporter activity"/>
    <property type="evidence" value="ECO:0007669"/>
    <property type="project" value="InterPro"/>
</dbReference>
<evidence type="ECO:0000256" key="2">
    <source>
        <dbReference type="ARBA" id="ARBA00010072"/>
    </source>
</evidence>
<keyword evidence="6 8" id="KW-1133">Transmembrane helix</keyword>
<dbReference type="InterPro" id="IPR010065">
    <property type="entry name" value="AA_ABC_transptr_permease_3TM"/>
</dbReference>